<dbReference type="InterPro" id="IPR013083">
    <property type="entry name" value="Znf_RING/FYVE/PHD"/>
</dbReference>
<evidence type="ECO:0000256" key="1">
    <source>
        <dbReference type="ARBA" id="ARBA00022614"/>
    </source>
</evidence>
<dbReference type="Gene3D" id="3.80.10.10">
    <property type="entry name" value="Ribonuclease Inhibitor"/>
    <property type="match status" value="2"/>
</dbReference>
<evidence type="ECO:0000256" key="4">
    <source>
        <dbReference type="ARBA" id="ARBA00022771"/>
    </source>
</evidence>
<dbReference type="InterPro" id="IPR051261">
    <property type="entry name" value="NLR"/>
</dbReference>
<dbReference type="AlphaFoldDB" id="A0AAN8B707"/>
<organism evidence="9 10">
    <name type="scientific">Champsocephalus esox</name>
    <name type="common">pike icefish</name>
    <dbReference type="NCBI Taxonomy" id="159716"/>
    <lineage>
        <taxon>Eukaryota</taxon>
        <taxon>Metazoa</taxon>
        <taxon>Chordata</taxon>
        <taxon>Craniata</taxon>
        <taxon>Vertebrata</taxon>
        <taxon>Euteleostomi</taxon>
        <taxon>Actinopterygii</taxon>
        <taxon>Neopterygii</taxon>
        <taxon>Teleostei</taxon>
        <taxon>Neoteleostei</taxon>
        <taxon>Acanthomorphata</taxon>
        <taxon>Eupercaria</taxon>
        <taxon>Perciformes</taxon>
        <taxon>Notothenioidei</taxon>
        <taxon>Channichthyidae</taxon>
        <taxon>Champsocephalus</taxon>
    </lineage>
</organism>
<keyword evidence="3" id="KW-0677">Repeat</keyword>
<name>A0AAN8B707_9TELE</name>
<evidence type="ECO:0000256" key="5">
    <source>
        <dbReference type="ARBA" id="ARBA00022833"/>
    </source>
</evidence>
<evidence type="ECO:0000256" key="6">
    <source>
        <dbReference type="PROSITE-ProRule" id="PRU00175"/>
    </source>
</evidence>
<feature type="region of interest" description="Disordered" evidence="7">
    <location>
        <begin position="468"/>
        <end position="494"/>
    </location>
</feature>
<dbReference type="PROSITE" id="PS50089">
    <property type="entry name" value="ZF_RING_2"/>
    <property type="match status" value="1"/>
</dbReference>
<protein>
    <recommendedName>
        <fullName evidence="8">RING-type domain-containing protein</fullName>
    </recommendedName>
</protein>
<dbReference type="InterPro" id="IPR001611">
    <property type="entry name" value="Leu-rich_rpt"/>
</dbReference>
<dbReference type="InterPro" id="IPR001841">
    <property type="entry name" value="Znf_RING"/>
</dbReference>
<comment type="caution">
    <text evidence="9">The sequence shown here is derived from an EMBL/GenBank/DDBJ whole genome shotgun (WGS) entry which is preliminary data.</text>
</comment>
<evidence type="ECO:0000313" key="9">
    <source>
        <dbReference type="EMBL" id="KAK5879746.1"/>
    </source>
</evidence>
<dbReference type="PANTHER" id="PTHR24106">
    <property type="entry name" value="NACHT, LRR AND CARD DOMAINS-CONTAINING"/>
    <property type="match status" value="1"/>
</dbReference>
<dbReference type="SUPFAM" id="SSF52047">
    <property type="entry name" value="RNI-like"/>
    <property type="match status" value="1"/>
</dbReference>
<dbReference type="SMART" id="SM00184">
    <property type="entry name" value="RING"/>
    <property type="match status" value="1"/>
</dbReference>
<dbReference type="EMBL" id="JAULUE010002064">
    <property type="protein sequence ID" value="KAK5879746.1"/>
    <property type="molecule type" value="Genomic_DNA"/>
</dbReference>
<dbReference type="Pfam" id="PF13516">
    <property type="entry name" value="LRR_6"/>
    <property type="match status" value="2"/>
</dbReference>
<dbReference type="InterPro" id="IPR032675">
    <property type="entry name" value="LRR_dom_sf"/>
</dbReference>
<proteinExistence type="predicted"/>
<dbReference type="Proteomes" id="UP001335648">
    <property type="component" value="Unassembled WGS sequence"/>
</dbReference>
<evidence type="ECO:0000259" key="8">
    <source>
        <dbReference type="PROSITE" id="PS50089"/>
    </source>
</evidence>
<keyword evidence="4 6" id="KW-0863">Zinc-finger</keyword>
<reference evidence="9 10" key="1">
    <citation type="journal article" date="2023" name="Mol. Biol. Evol.">
        <title>Genomics of Secondarily Temperate Adaptation in the Only Non-Antarctic Icefish.</title>
        <authorList>
            <person name="Rivera-Colon A.G."/>
            <person name="Rayamajhi N."/>
            <person name="Minhas B.F."/>
            <person name="Madrigal G."/>
            <person name="Bilyk K.T."/>
            <person name="Yoon V."/>
            <person name="Hune M."/>
            <person name="Gregory S."/>
            <person name="Cheng C.H.C."/>
            <person name="Catchen J.M."/>
        </authorList>
    </citation>
    <scope>NUCLEOTIDE SEQUENCE [LARGE SCALE GENOMIC DNA]</scope>
    <source>
        <strain evidence="9">JC2023a</strain>
    </source>
</reference>
<dbReference type="GO" id="GO:0008270">
    <property type="term" value="F:zinc ion binding"/>
    <property type="evidence" value="ECO:0007669"/>
    <property type="project" value="UniProtKB-KW"/>
</dbReference>
<dbReference type="InterPro" id="IPR017907">
    <property type="entry name" value="Znf_RING_CS"/>
</dbReference>
<keyword evidence="5" id="KW-0862">Zinc</keyword>
<dbReference type="Gene3D" id="3.30.40.10">
    <property type="entry name" value="Zinc/RING finger domain, C3HC4 (zinc finger)"/>
    <property type="match status" value="1"/>
</dbReference>
<feature type="domain" description="RING-type" evidence="8">
    <location>
        <begin position="140"/>
        <end position="182"/>
    </location>
</feature>
<evidence type="ECO:0000313" key="10">
    <source>
        <dbReference type="Proteomes" id="UP001335648"/>
    </source>
</evidence>
<dbReference type="SUPFAM" id="SSF57850">
    <property type="entry name" value="RING/U-box"/>
    <property type="match status" value="1"/>
</dbReference>
<evidence type="ECO:0000256" key="7">
    <source>
        <dbReference type="SAM" id="MobiDB-lite"/>
    </source>
</evidence>
<keyword evidence="2" id="KW-0479">Metal-binding</keyword>
<sequence>MFLIVLSSRKKTGVTSSSLRMETMRDLDEEEEDTSSVSRKPPDLSNTLGPSDTKRRAQSPVPSCLSMKSDWSKEEPYYFSNEPGPPDTKWRAESPFSSCQSMKSDWSKDHPPLFSNEPGPPDTKGKRTSHVPVEEQLSSCALCQDVLKDPVSTSCGHWFCRQCITSYWEQRAPSGDSSCPQCGERSRTRAGLQTASQTRTVQKRALAYKLEMSEEVLDELEKYKTPQERRQGLTPAERNCRTAVIPDSGFLDWEVVASALKSDPSNLRELELEVSLQDSEAEQLSSGLKSPNCRLKALRLGSCRLSEISWAALISALKSNPSYLRELDLSGIALQDSVVKLLSDLLESPDCRLEALGLRYCSLSEISCAALISALKSNPSYLRELDLGGNDLQDSVVKLLSDLLESPDCRLEALRLMDCRLSEISCAALASALKSNLSHLRELDLRVNDLQGSGVKLLRDLQESPDWRLSGSEARRSQPRNRRNVPLPDELHKP</sequence>
<gene>
    <name evidence="9" type="ORF">CesoFtcFv8_022839</name>
</gene>
<accession>A0AAN8B707</accession>
<evidence type="ECO:0000256" key="2">
    <source>
        <dbReference type="ARBA" id="ARBA00022723"/>
    </source>
</evidence>
<dbReference type="Pfam" id="PF15227">
    <property type="entry name" value="zf-C3HC4_4"/>
    <property type="match status" value="1"/>
</dbReference>
<dbReference type="SMART" id="SM00368">
    <property type="entry name" value="LRR_RI"/>
    <property type="match status" value="6"/>
</dbReference>
<keyword evidence="1" id="KW-0433">Leucine-rich repeat</keyword>
<evidence type="ECO:0000256" key="3">
    <source>
        <dbReference type="ARBA" id="ARBA00022737"/>
    </source>
</evidence>
<feature type="region of interest" description="Disordered" evidence="7">
    <location>
        <begin position="9"/>
        <end position="68"/>
    </location>
</feature>
<dbReference type="PROSITE" id="PS00518">
    <property type="entry name" value="ZF_RING_1"/>
    <property type="match status" value="1"/>
</dbReference>
<feature type="region of interest" description="Disordered" evidence="7">
    <location>
        <begin position="100"/>
        <end position="130"/>
    </location>
</feature>
<keyword evidence="10" id="KW-1185">Reference proteome</keyword>